<feature type="compositionally biased region" description="Basic residues" evidence="3">
    <location>
        <begin position="1"/>
        <end position="17"/>
    </location>
</feature>
<feature type="region of interest" description="Disordered" evidence="3">
    <location>
        <begin position="1311"/>
        <end position="1478"/>
    </location>
</feature>
<feature type="compositionally biased region" description="Polar residues" evidence="3">
    <location>
        <begin position="1733"/>
        <end position="1762"/>
    </location>
</feature>
<feature type="region of interest" description="Disordered" evidence="3">
    <location>
        <begin position="1570"/>
        <end position="1606"/>
    </location>
</feature>
<evidence type="ECO:0000259" key="4">
    <source>
        <dbReference type="PROSITE" id="PS50235"/>
    </source>
</evidence>
<organism evidence="5 6">
    <name type="scientific">Symbiochloris irregularis</name>
    <dbReference type="NCBI Taxonomy" id="706552"/>
    <lineage>
        <taxon>Eukaryota</taxon>
        <taxon>Viridiplantae</taxon>
        <taxon>Chlorophyta</taxon>
        <taxon>core chlorophytes</taxon>
        <taxon>Trebouxiophyceae</taxon>
        <taxon>Trebouxiales</taxon>
        <taxon>Trebouxiaceae</taxon>
        <taxon>Symbiochloris</taxon>
    </lineage>
</organism>
<feature type="domain" description="USP" evidence="4">
    <location>
        <begin position="1501"/>
        <end position="1941"/>
    </location>
</feature>
<accession>A0AAW1PXT9</accession>
<dbReference type="EMBL" id="JALJOQ010000005">
    <property type="protein sequence ID" value="KAK9813433.1"/>
    <property type="molecule type" value="Genomic_DNA"/>
</dbReference>
<feature type="compositionally biased region" description="Basic and acidic residues" evidence="3">
    <location>
        <begin position="820"/>
        <end position="839"/>
    </location>
</feature>
<dbReference type="CDD" id="cd02257">
    <property type="entry name" value="Peptidase_C19"/>
    <property type="match status" value="1"/>
</dbReference>
<keyword evidence="6" id="KW-1185">Reference proteome</keyword>
<dbReference type="InterPro" id="IPR038765">
    <property type="entry name" value="Papain-like_cys_pep_sf"/>
</dbReference>
<keyword evidence="1" id="KW-0833">Ubl conjugation pathway</keyword>
<dbReference type="Pfam" id="PF00443">
    <property type="entry name" value="UCH"/>
    <property type="match status" value="1"/>
</dbReference>
<feature type="region of interest" description="Disordered" evidence="3">
    <location>
        <begin position="910"/>
        <end position="1039"/>
    </location>
</feature>
<evidence type="ECO:0000313" key="6">
    <source>
        <dbReference type="Proteomes" id="UP001465755"/>
    </source>
</evidence>
<dbReference type="GO" id="GO:0016579">
    <property type="term" value="P:protein deubiquitination"/>
    <property type="evidence" value="ECO:0007669"/>
    <property type="project" value="InterPro"/>
</dbReference>
<dbReference type="Proteomes" id="UP001465755">
    <property type="component" value="Unassembled WGS sequence"/>
</dbReference>
<feature type="compositionally biased region" description="Acidic residues" evidence="3">
    <location>
        <begin position="1571"/>
        <end position="1580"/>
    </location>
</feature>
<protein>
    <recommendedName>
        <fullName evidence="4">USP domain-containing protein</fullName>
    </recommendedName>
</protein>
<dbReference type="PANTHER" id="PTHR22975:SF9">
    <property type="entry name" value="ECHINUS SPLICE FORM 3"/>
    <property type="match status" value="1"/>
</dbReference>
<feature type="region of interest" description="Disordered" evidence="3">
    <location>
        <begin position="622"/>
        <end position="659"/>
    </location>
</feature>
<feature type="compositionally biased region" description="Low complexity" evidence="3">
    <location>
        <begin position="1207"/>
        <end position="1218"/>
    </location>
</feature>
<feature type="compositionally biased region" description="Low complexity" evidence="3">
    <location>
        <begin position="1420"/>
        <end position="1430"/>
    </location>
</feature>
<dbReference type="InterPro" id="IPR052398">
    <property type="entry name" value="Ubiquitin_hydrolase_53/54"/>
</dbReference>
<feature type="compositionally biased region" description="Low complexity" evidence="3">
    <location>
        <begin position="1348"/>
        <end position="1360"/>
    </location>
</feature>
<dbReference type="InterPro" id="IPR028889">
    <property type="entry name" value="USP"/>
</dbReference>
<evidence type="ECO:0000256" key="1">
    <source>
        <dbReference type="ARBA" id="ARBA00022786"/>
    </source>
</evidence>
<feature type="compositionally biased region" description="Polar residues" evidence="3">
    <location>
        <begin position="1699"/>
        <end position="1712"/>
    </location>
</feature>
<feature type="compositionally biased region" description="Polar residues" evidence="3">
    <location>
        <begin position="1466"/>
        <end position="1475"/>
    </location>
</feature>
<feature type="region of interest" description="Disordered" evidence="3">
    <location>
        <begin position="1"/>
        <end position="46"/>
    </location>
</feature>
<feature type="compositionally biased region" description="Basic and acidic residues" evidence="3">
    <location>
        <begin position="18"/>
        <end position="39"/>
    </location>
</feature>
<evidence type="ECO:0000256" key="2">
    <source>
        <dbReference type="ARBA" id="ARBA00022801"/>
    </source>
</evidence>
<feature type="compositionally biased region" description="Polar residues" evidence="3">
    <location>
        <begin position="1592"/>
        <end position="1606"/>
    </location>
</feature>
<feature type="compositionally biased region" description="Polar residues" evidence="3">
    <location>
        <begin position="1367"/>
        <end position="1396"/>
    </location>
</feature>
<feature type="compositionally biased region" description="Low complexity" evidence="3">
    <location>
        <begin position="1439"/>
        <end position="1452"/>
    </location>
</feature>
<feature type="compositionally biased region" description="Low complexity" evidence="3">
    <location>
        <begin position="989"/>
        <end position="1039"/>
    </location>
</feature>
<evidence type="ECO:0000256" key="3">
    <source>
        <dbReference type="SAM" id="MobiDB-lite"/>
    </source>
</evidence>
<feature type="region of interest" description="Disordered" evidence="3">
    <location>
        <begin position="1699"/>
        <end position="1765"/>
    </location>
</feature>
<gene>
    <name evidence="5" type="ORF">WJX73_008693</name>
</gene>
<comment type="caution">
    <text evidence="5">The sequence shown here is derived from an EMBL/GenBank/DDBJ whole genome shotgun (WGS) entry which is preliminary data.</text>
</comment>
<dbReference type="GO" id="GO:0004843">
    <property type="term" value="F:cysteine-type deubiquitinase activity"/>
    <property type="evidence" value="ECO:0007669"/>
    <property type="project" value="InterPro"/>
</dbReference>
<feature type="compositionally biased region" description="Low complexity" evidence="3">
    <location>
        <begin position="1318"/>
        <end position="1331"/>
    </location>
</feature>
<proteinExistence type="predicted"/>
<feature type="region of interest" description="Disordered" evidence="3">
    <location>
        <begin position="808"/>
        <end position="839"/>
    </location>
</feature>
<feature type="compositionally biased region" description="Polar residues" evidence="3">
    <location>
        <begin position="636"/>
        <end position="657"/>
    </location>
</feature>
<dbReference type="PANTHER" id="PTHR22975">
    <property type="entry name" value="UBIQUITIN SPECIFIC PROTEINASE"/>
    <property type="match status" value="1"/>
</dbReference>
<feature type="compositionally biased region" description="Basic and acidic residues" evidence="3">
    <location>
        <begin position="975"/>
        <end position="988"/>
    </location>
</feature>
<evidence type="ECO:0000313" key="5">
    <source>
        <dbReference type="EMBL" id="KAK9813433.1"/>
    </source>
</evidence>
<feature type="compositionally biased region" description="Low complexity" evidence="3">
    <location>
        <begin position="1235"/>
        <end position="1244"/>
    </location>
</feature>
<keyword evidence="2" id="KW-0378">Hydrolase</keyword>
<dbReference type="Gene3D" id="3.90.70.10">
    <property type="entry name" value="Cysteine proteinases"/>
    <property type="match status" value="2"/>
</dbReference>
<dbReference type="SUPFAM" id="SSF54001">
    <property type="entry name" value="Cysteine proteinases"/>
    <property type="match status" value="1"/>
</dbReference>
<feature type="region of interest" description="Disordered" evidence="3">
    <location>
        <begin position="1148"/>
        <end position="1298"/>
    </location>
</feature>
<feature type="compositionally biased region" description="Low complexity" evidence="3">
    <location>
        <begin position="1282"/>
        <end position="1298"/>
    </location>
</feature>
<dbReference type="PROSITE" id="PS50235">
    <property type="entry name" value="USP_3"/>
    <property type="match status" value="1"/>
</dbReference>
<sequence>MPGPAKKGKGSGKGKGTKGKEVKPRELKRTNSHPDDLAKEAMVAPQERVQAVKPFWETVEQEERRKLLTVTVADLVQRGEEVAARQRKQLAQEEAELAADLAAGAEPIPGTPLPPEPTMDEVLAEGLQRLHTKPTWKLWHWTLDGEEFYDADSFRQHVEEKHIDEALRKLLPRDEGRPVEKPAEEALRKRMADLLQRVHQNTRQLQDEVTYTKRMSRGPRATSDQIHTVVRDTNIELITIILQALEQEHEFLYHAVLFPVTSVVCEMLPEGSRDSSRAELFFEDLEKLVPEDVARICEWLTEKVDGFSAKLKPEAKEIQEEDEENGIGDVDLFTLCEGKDEITVNAKWLQHLQERLLGEDGHPRKVAEDEDIFHMGLVLEWVYGTIVSTAEKARDGAKRSLGVRPPTAQQAHDLLVSALQDQAGWEARAKAAKDLLAQMIRSRRDAAILGQSYDIRPVPTSLSEGASEAQELPDHVMEAMLKRELLLTNAKLHGLGNEHITSERKLRSLRTQLRQGEPGFERLKRELEEVKNAPRGLEGTFRTAAEMERHRAQAADAAIEEQLEVQTAFREHGARLQGIFEHKQRTEHDIARREQEMKQLQGWKGTVSALVDKFGRVLAAEKSRMENGGDSVEGEASSTSVTSNGPTGSTHTPTSLPSEVMEGIPMDLFGHPRITGMRGGAAGSITGAAGSLTAAQHDRSKIRLQFNKEVRRQLYTDNDDRQIYQTITQQLRAVEKRLEEGRAALQHLEMGLINVACDDPGAAIGAHLVLPLLQERLDAQALKFADKRAVQAEEDILRMENARSEAAAAEREKKLKAKQKVKDKARSEKERAAAEREARIRADEEAAVVAAREREEAQVSERQRKAAEAEAARAAEEALMEARRQELMAEKDGYWKKRMALQEADEARAAEMADAKTAQYADSNASEGASWRGDDTPDADSSMGANHKHPRSNNSRQPLANGHVSGRPASVGRKSSADVDRDRDREEVGTSGRRGVRGASGAPVRRGGISRSSSSLSDRSAQSQEPDAAPAPAAESAPAGVQLQFGSEVPTLAPSVGPISLPTPKTTPLPEPEATNLPLSQPIPRELVEATIPVGAHYTQRHAYQGHGRPGMHGHMPSSEEASGPGMVHPLQVPTPGGLGNHPPSAAIHQGMRSSGSQPPLPEADGVAPAMGHGPMRSGDKSGELQQLNGLSMPGANVFPGQSLPAQQQQQQQQQQPQQPNPMHFHHLMSPPRMPGGTPMRPYGGNPGMMNGGMRSPNAVHGARGQPPYISSPGSGGVGNPATSHSQSQSRSSSGSLARGLTALRATAPAFVPGGLRSSSGSIPTSAPSSIHAPQTEEAQGPEVHLPAATANSADSTAASGLDLQAGRQQQEPQDMDCSSTGPSHSEAHTSLQQQHWPHAEAAESAPRHPIPLALTHPHASSSSMASDSARQPHHRSQDGSAAAHQGAAAGDEAARSQRVAAGREASTSRSQPGSDRQHIIMTGGMVWEGAEDLWRLVLVRGLHNDTGLNNCFLNVVIQSLWHLRPFRTALLALDPQVLQKARTGAERDVRVLRALRNIFDAFARPYDLDAAQEADTEEEGTPKRPRREGESSGQQRHSSAHSSNGWAVSPLELREALSSLKNGGILMDMNDMHDAAEVLGEIFTSLHMAEAGSAAEGAADPQLPQRMRISSGSQHMPPRRYLPTSVVLDMFGMEVQTDAPSVSEDQPASISRRSRGSLGPAPVGVWQEVAGRSNSPHTSLQQPAVPNGHGSPQPSSPTTLLRESPPAGVEVLHYVKYTHLVPAQGLRTSVRLHGGSTSSFEDLLCGADASEGAGAPRKSMGAPGLLPVSLLRRPNIFTLGIVWESQQASNQAIAATVDALSQRLDIGRVFRDVPSGPGYRLRCIICYFSHHYKALALSEELDQWLLFDDTHIKQIGSWADAATTMKSGRLQPSLLFYEQL</sequence>
<reference evidence="5 6" key="1">
    <citation type="journal article" date="2024" name="Nat. Commun.">
        <title>Phylogenomics reveals the evolutionary origins of lichenization in chlorophyte algae.</title>
        <authorList>
            <person name="Puginier C."/>
            <person name="Libourel C."/>
            <person name="Otte J."/>
            <person name="Skaloud P."/>
            <person name="Haon M."/>
            <person name="Grisel S."/>
            <person name="Petersen M."/>
            <person name="Berrin J.G."/>
            <person name="Delaux P.M."/>
            <person name="Dal Grande F."/>
            <person name="Keller J."/>
        </authorList>
    </citation>
    <scope>NUCLEOTIDE SEQUENCE [LARGE SCALE GENOMIC DNA]</scope>
    <source>
        <strain evidence="5 6">SAG 2036</strain>
    </source>
</reference>
<dbReference type="InterPro" id="IPR001394">
    <property type="entry name" value="Peptidase_C19_UCH"/>
</dbReference>
<name>A0AAW1PXT9_9CHLO</name>